<keyword evidence="6" id="KW-0732">Signal</keyword>
<reference evidence="7 8" key="1">
    <citation type="submission" date="2018-03" db="EMBL/GenBank/DDBJ databases">
        <title>Finding Nemo's genes: A chromosome-scale reference assembly of the genome of the orange clownfish Amphiprion percula.</title>
        <authorList>
            <person name="Lehmann R."/>
        </authorList>
    </citation>
    <scope>NUCLEOTIDE SEQUENCE</scope>
</reference>
<proteinExistence type="inferred from homology"/>
<evidence type="ECO:0000256" key="3">
    <source>
        <dbReference type="ARBA" id="ARBA00022525"/>
    </source>
</evidence>
<evidence type="ECO:0000256" key="5">
    <source>
        <dbReference type="ARBA" id="ARBA00023022"/>
    </source>
</evidence>
<dbReference type="AlphaFoldDB" id="A0A3P8SQJ9"/>
<evidence type="ECO:0000256" key="2">
    <source>
        <dbReference type="ARBA" id="ARBA00007419"/>
    </source>
</evidence>
<evidence type="ECO:0000313" key="8">
    <source>
        <dbReference type="Proteomes" id="UP000265080"/>
    </source>
</evidence>
<feature type="signal peptide" evidence="6">
    <location>
        <begin position="1"/>
        <end position="22"/>
    </location>
</feature>
<dbReference type="Pfam" id="PF08107">
    <property type="entry name" value="Antimicrobial12"/>
    <property type="match status" value="1"/>
</dbReference>
<feature type="chain" id="PRO_5018276020" evidence="6">
    <location>
        <begin position="23"/>
        <end position="60"/>
    </location>
</feature>
<evidence type="ECO:0000313" key="7">
    <source>
        <dbReference type="Ensembl" id="ENSAPEP00000014469.1"/>
    </source>
</evidence>
<accession>A0A3P8SQJ9</accession>
<keyword evidence="3" id="KW-0964">Secreted</keyword>
<dbReference type="Ensembl" id="ENSAPET00000014852.1">
    <property type="protein sequence ID" value="ENSAPEP00000014469.1"/>
    <property type="gene ID" value="ENSAPEG00000010325.1"/>
</dbReference>
<reference evidence="7" key="3">
    <citation type="submission" date="2025-09" db="UniProtKB">
        <authorList>
            <consortium name="Ensembl"/>
        </authorList>
    </citation>
    <scope>IDENTIFICATION</scope>
</reference>
<protein>
    <submittedName>
        <fullName evidence="7">Uncharacterized protein</fullName>
    </submittedName>
</protein>
<organism evidence="7 8">
    <name type="scientific">Amphiprion percula</name>
    <name type="common">Orange clownfish</name>
    <name type="synonym">Lutjanus percula</name>
    <dbReference type="NCBI Taxonomy" id="161767"/>
    <lineage>
        <taxon>Eukaryota</taxon>
        <taxon>Metazoa</taxon>
        <taxon>Chordata</taxon>
        <taxon>Craniata</taxon>
        <taxon>Vertebrata</taxon>
        <taxon>Euteleostomi</taxon>
        <taxon>Actinopterygii</taxon>
        <taxon>Neopterygii</taxon>
        <taxon>Teleostei</taxon>
        <taxon>Neoteleostei</taxon>
        <taxon>Acanthomorphata</taxon>
        <taxon>Ovalentaria</taxon>
        <taxon>Pomacentridae</taxon>
        <taxon>Amphiprion</taxon>
    </lineage>
</organism>
<keyword evidence="8" id="KW-1185">Reference proteome</keyword>
<comment type="similarity">
    <text evidence="2">Belongs to the pleurocidin family.</text>
</comment>
<dbReference type="GeneTree" id="ENSGT01080000257477"/>
<dbReference type="GO" id="GO:0042742">
    <property type="term" value="P:defense response to bacterium"/>
    <property type="evidence" value="ECO:0007669"/>
    <property type="project" value="UniProtKB-KW"/>
</dbReference>
<evidence type="ECO:0000256" key="1">
    <source>
        <dbReference type="ARBA" id="ARBA00004613"/>
    </source>
</evidence>
<evidence type="ECO:0000256" key="6">
    <source>
        <dbReference type="SAM" id="SignalP"/>
    </source>
</evidence>
<evidence type="ECO:0000256" key="4">
    <source>
        <dbReference type="ARBA" id="ARBA00022529"/>
    </source>
</evidence>
<dbReference type="Proteomes" id="UP000265080">
    <property type="component" value="Chromosome 11"/>
</dbReference>
<reference evidence="7" key="2">
    <citation type="submission" date="2025-08" db="UniProtKB">
        <authorList>
            <consortium name="Ensembl"/>
        </authorList>
    </citation>
    <scope>IDENTIFICATION</scope>
</reference>
<name>A0A3P8SQJ9_AMPPE</name>
<comment type="subcellular location">
    <subcellularLocation>
        <location evidence="1">Secreted</location>
    </subcellularLocation>
</comment>
<dbReference type="GO" id="GO:0005576">
    <property type="term" value="C:extracellular region"/>
    <property type="evidence" value="ECO:0007669"/>
    <property type="project" value="UniProtKB-SubCell"/>
</dbReference>
<dbReference type="InterPro" id="IPR012515">
    <property type="entry name" value="Antimicrobial12"/>
</dbReference>
<keyword evidence="5" id="KW-0044">Antibiotic</keyword>
<sequence length="60" mass="7078">MRLALIFLVLTLVVLMAEPGECIFGRLKAMWRGAKQAWKEKLTVTFLKKCYGFPIWLKYR</sequence>
<keyword evidence="4" id="KW-0929">Antimicrobial</keyword>